<accession>A0ABQ3HP36</accession>
<keyword evidence="2" id="KW-0472">Membrane</keyword>
<comment type="caution">
    <text evidence="3">The sequence shown here is derived from an EMBL/GenBank/DDBJ whole genome shotgun (WGS) entry which is preliminary data.</text>
</comment>
<name>A0ABQ3HP36_9ACTN</name>
<keyword evidence="2" id="KW-0812">Transmembrane</keyword>
<evidence type="ECO:0000256" key="1">
    <source>
        <dbReference type="SAM" id="MobiDB-lite"/>
    </source>
</evidence>
<keyword evidence="4" id="KW-1185">Reference proteome</keyword>
<evidence type="ECO:0008006" key="5">
    <source>
        <dbReference type="Google" id="ProtNLM"/>
    </source>
</evidence>
<evidence type="ECO:0000313" key="4">
    <source>
        <dbReference type="Proteomes" id="UP000597341"/>
    </source>
</evidence>
<evidence type="ECO:0000313" key="3">
    <source>
        <dbReference type="EMBL" id="GHE18197.1"/>
    </source>
</evidence>
<proteinExistence type="predicted"/>
<feature type="region of interest" description="Disordered" evidence="1">
    <location>
        <begin position="200"/>
        <end position="280"/>
    </location>
</feature>
<dbReference type="RefSeq" id="WP_191280109.1">
    <property type="nucleotide sequence ID" value="NZ_BNAD01000008.1"/>
</dbReference>
<gene>
    <name evidence="3" type="ORF">GCM10011376_28070</name>
</gene>
<dbReference type="Proteomes" id="UP000597341">
    <property type="component" value="Unassembled WGS sequence"/>
</dbReference>
<feature type="transmembrane region" description="Helical" evidence="2">
    <location>
        <begin position="14"/>
        <end position="32"/>
    </location>
</feature>
<feature type="transmembrane region" description="Helical" evidence="2">
    <location>
        <begin position="173"/>
        <end position="196"/>
    </location>
</feature>
<keyword evidence="2" id="KW-1133">Transmembrane helix</keyword>
<evidence type="ECO:0000256" key="2">
    <source>
        <dbReference type="SAM" id="Phobius"/>
    </source>
</evidence>
<organism evidence="3 4">
    <name type="scientific">Nocardioides flavus</name>
    <name type="common">ex Wang et al. 2016</name>
    <dbReference type="NCBI Taxonomy" id="2058780"/>
    <lineage>
        <taxon>Bacteria</taxon>
        <taxon>Bacillati</taxon>
        <taxon>Actinomycetota</taxon>
        <taxon>Actinomycetes</taxon>
        <taxon>Propionibacteriales</taxon>
        <taxon>Nocardioidaceae</taxon>
        <taxon>Nocardioides</taxon>
    </lineage>
</organism>
<reference evidence="4" key="1">
    <citation type="journal article" date="2019" name="Int. J. Syst. Evol. Microbiol.">
        <title>The Global Catalogue of Microorganisms (GCM) 10K type strain sequencing project: providing services to taxonomists for standard genome sequencing and annotation.</title>
        <authorList>
            <consortium name="The Broad Institute Genomics Platform"/>
            <consortium name="The Broad Institute Genome Sequencing Center for Infectious Disease"/>
            <person name="Wu L."/>
            <person name="Ma J."/>
        </authorList>
    </citation>
    <scope>NUCLEOTIDE SEQUENCE [LARGE SCALE GENOMIC DNA]</scope>
    <source>
        <strain evidence="4">CGMCC 1.12791</strain>
    </source>
</reference>
<sequence>MDVWGITLATLRRWYVFLPLVGLTVVVAMSVGRGMEPEYEVTGAAMLVPGPGSVEEEESWVPNPLGSMESANVVLGIVVGGPEARSSIEAAGLDPDYELEPGSRSALMDVTVRADSPEVGISTGNAVFDMVADELEERQRVAGLPGYARYRLQVLQPPYVEAAVTDGKLRNMAVIGVLGTALSLVTAVFLDDLVGLARRRRRSTRRAAVAPSSPAAETPQPATGPEAPVKQSGKDETSIAPNRPGNLVSRRYVRGRGHPSAAGHDPRAGKALAETVTGDP</sequence>
<feature type="compositionally biased region" description="Low complexity" evidence="1">
    <location>
        <begin position="206"/>
        <end position="216"/>
    </location>
</feature>
<dbReference type="EMBL" id="BNAD01000008">
    <property type="protein sequence ID" value="GHE18197.1"/>
    <property type="molecule type" value="Genomic_DNA"/>
</dbReference>
<protein>
    <recommendedName>
        <fullName evidence="5">Capsular polysaccharide biosynthesis protein</fullName>
    </recommendedName>
</protein>